<dbReference type="EMBL" id="CAJNOV010014581">
    <property type="protein sequence ID" value="CAF1556004.1"/>
    <property type="molecule type" value="Genomic_DNA"/>
</dbReference>
<dbReference type="GO" id="GO:0005634">
    <property type="term" value="C:nucleus"/>
    <property type="evidence" value="ECO:0007669"/>
    <property type="project" value="UniProtKB-SubCell"/>
</dbReference>
<name>A0A815XCS9_9BILA</name>
<dbReference type="Proteomes" id="UP000663855">
    <property type="component" value="Unassembled WGS sequence"/>
</dbReference>
<keyword evidence="2" id="KW-0479">Metal-binding</keyword>
<dbReference type="InterPro" id="IPR012337">
    <property type="entry name" value="RNaseH-like_sf"/>
</dbReference>
<organism evidence="7 8">
    <name type="scientific">Rotaria magnacalcarata</name>
    <dbReference type="NCBI Taxonomy" id="392030"/>
    <lineage>
        <taxon>Eukaryota</taxon>
        <taxon>Metazoa</taxon>
        <taxon>Spiralia</taxon>
        <taxon>Gnathifera</taxon>
        <taxon>Rotifera</taxon>
        <taxon>Eurotatoria</taxon>
        <taxon>Bdelloidea</taxon>
        <taxon>Philodinida</taxon>
        <taxon>Philodinidae</taxon>
        <taxon>Rotaria</taxon>
    </lineage>
</organism>
<accession>A0A815XCS9</accession>
<keyword evidence="4" id="KW-0862">Zinc</keyword>
<keyword evidence="3" id="KW-0863">Zinc-finger</keyword>
<feature type="region of interest" description="Disordered" evidence="6">
    <location>
        <begin position="76"/>
        <end position="135"/>
    </location>
</feature>
<evidence type="ECO:0000256" key="5">
    <source>
        <dbReference type="ARBA" id="ARBA00023242"/>
    </source>
</evidence>
<evidence type="ECO:0000256" key="3">
    <source>
        <dbReference type="ARBA" id="ARBA00022771"/>
    </source>
</evidence>
<keyword evidence="5" id="KW-0539">Nucleus</keyword>
<evidence type="ECO:0000256" key="1">
    <source>
        <dbReference type="ARBA" id="ARBA00004123"/>
    </source>
</evidence>
<feature type="region of interest" description="Disordered" evidence="6">
    <location>
        <begin position="398"/>
        <end position="473"/>
    </location>
</feature>
<evidence type="ECO:0000256" key="2">
    <source>
        <dbReference type="ARBA" id="ARBA00022723"/>
    </source>
</evidence>
<feature type="compositionally biased region" description="Polar residues" evidence="6">
    <location>
        <begin position="735"/>
        <end position="744"/>
    </location>
</feature>
<evidence type="ECO:0000256" key="6">
    <source>
        <dbReference type="SAM" id="MobiDB-lite"/>
    </source>
</evidence>
<reference evidence="7" key="1">
    <citation type="submission" date="2021-02" db="EMBL/GenBank/DDBJ databases">
        <authorList>
            <person name="Nowell W R."/>
        </authorList>
    </citation>
    <scope>NUCLEOTIDE SEQUENCE</scope>
</reference>
<evidence type="ECO:0000313" key="8">
    <source>
        <dbReference type="Proteomes" id="UP000663855"/>
    </source>
</evidence>
<dbReference type="InterPro" id="IPR052035">
    <property type="entry name" value="ZnF_BED_domain_contain"/>
</dbReference>
<feature type="compositionally biased region" description="Acidic residues" evidence="6">
    <location>
        <begin position="417"/>
        <end position="444"/>
    </location>
</feature>
<dbReference type="AlphaFoldDB" id="A0A815XCS9"/>
<feature type="region of interest" description="Disordered" evidence="6">
    <location>
        <begin position="735"/>
        <end position="755"/>
    </location>
</feature>
<sequence>MNFSPPANSTPKSTKRSHPGQSSSVEIRRHSSRRNSISILQASSVETGKIKKTRTKSMIATKKRILTSSSIPTTTSISKTVANENSNEEMDDDDQTAATHNLDPESEVEVQSQQQLRQRADSTASDATDMANEGGKLKRKTTMSKQDVLAYFTSIDGYLKCNLCVDSTKKFSLNGSSDTNVRRHLGVKHHLKQFLYPSQLQEYESKPKQKFISTAHKQQLDKAVVAAIYIDGRSFDDFRKTGMMKFLNLATPGYNVPHRKTVRRHLELIYRSYRENLKQQLSRVSDIALTCDVWKSSTRTYYLCITGHFLNGQNKNKSLVLSFRRFLGSHSAIRLRRFISNELEKLKIKNKICAITTDNGPDIRAAASTTDFGIRLSCVAHDLNLTIKSALWLHKKPKKRKENTKSRDDDDDHQQQENDDNISIADGEDIPEEYLNESSSENEEALTKSTIDDDDEKEESSLETSDVEEEYSSTLATDLEQDQFIERCVADETVLLLTLHLLLKRMRKLINFIHQSSVLDRYVKERIENKLQEINNRLPPDQQQQHVQFKDLIIDFKIRWNTTYLMLQRFLLYCSIITNITQNPSNEIGLKENQYEQLKKLAFSRTDWILLMATRNVLKSFYEATTTLSTQKYESIGISYIVITGLKKYLTTVKDEEPFENLLKQELLSKFNYYFGPIFISYQQCQASLICAFLDPALYVYLTFDQDELGKAEKLVLQRAEFRRISLQPPPLITQVTTANSSSSSRKDEQEQKQQLPSLSLNKFLKTCGIQELIKTTEAVKIKEEYTVKEQVAFYVANVKSLPNFETFWTKYGEQLPDLVSLVKHYSCMQSTSVSRESAFSISGYINRKTRCSLSSAALRFSMCLKKPYEDEDNTCK</sequence>
<comment type="subcellular location">
    <subcellularLocation>
        <location evidence="1">Nucleus</location>
    </subcellularLocation>
</comment>
<feature type="compositionally biased region" description="Basic and acidic residues" evidence="6">
    <location>
        <begin position="403"/>
        <end position="416"/>
    </location>
</feature>
<evidence type="ECO:0000313" key="7">
    <source>
        <dbReference type="EMBL" id="CAF1556004.1"/>
    </source>
</evidence>
<proteinExistence type="predicted"/>
<dbReference type="PANTHER" id="PTHR46481">
    <property type="entry name" value="ZINC FINGER BED DOMAIN-CONTAINING PROTEIN 4"/>
    <property type="match status" value="1"/>
</dbReference>
<feature type="compositionally biased region" description="Polar residues" evidence="6">
    <location>
        <begin position="1"/>
        <end position="12"/>
    </location>
</feature>
<evidence type="ECO:0000256" key="4">
    <source>
        <dbReference type="ARBA" id="ARBA00022833"/>
    </source>
</evidence>
<feature type="compositionally biased region" description="Low complexity" evidence="6">
    <location>
        <begin position="109"/>
        <end position="129"/>
    </location>
</feature>
<dbReference type="PANTHER" id="PTHR46481:SF10">
    <property type="entry name" value="ZINC FINGER BED DOMAIN-CONTAINING PROTEIN 39"/>
    <property type="match status" value="1"/>
</dbReference>
<dbReference type="SUPFAM" id="SSF53098">
    <property type="entry name" value="Ribonuclease H-like"/>
    <property type="match status" value="1"/>
</dbReference>
<dbReference type="GO" id="GO:0008270">
    <property type="term" value="F:zinc ion binding"/>
    <property type="evidence" value="ECO:0007669"/>
    <property type="project" value="UniProtKB-KW"/>
</dbReference>
<gene>
    <name evidence="7" type="ORF">CJN711_LOCUS30779</name>
</gene>
<feature type="region of interest" description="Disordered" evidence="6">
    <location>
        <begin position="1"/>
        <end position="43"/>
    </location>
</feature>
<feature type="compositionally biased region" description="Acidic residues" evidence="6">
    <location>
        <begin position="86"/>
        <end position="95"/>
    </location>
</feature>
<feature type="compositionally biased region" description="Low complexity" evidence="6">
    <location>
        <begin position="76"/>
        <end position="85"/>
    </location>
</feature>
<protein>
    <submittedName>
        <fullName evidence="7">Uncharacterized protein</fullName>
    </submittedName>
</protein>
<comment type="caution">
    <text evidence="7">The sequence shown here is derived from an EMBL/GenBank/DDBJ whole genome shotgun (WGS) entry which is preliminary data.</text>
</comment>